<name>A0ACB9TXR7_HOLOL</name>
<keyword evidence="2" id="KW-1185">Reference proteome</keyword>
<evidence type="ECO:0000313" key="1">
    <source>
        <dbReference type="EMBL" id="KAI4471558.1"/>
    </source>
</evidence>
<dbReference type="EMBL" id="CM043015">
    <property type="protein sequence ID" value="KAI4471558.1"/>
    <property type="molecule type" value="Genomic_DNA"/>
</dbReference>
<accession>A0ACB9TXR7</accession>
<comment type="caution">
    <text evidence="1">The sequence shown here is derived from an EMBL/GenBank/DDBJ whole genome shotgun (WGS) entry which is preliminary data.</text>
</comment>
<dbReference type="Proteomes" id="UP001056778">
    <property type="component" value="Chromosome 1"/>
</dbReference>
<keyword evidence="1" id="KW-0547">Nucleotide-binding</keyword>
<reference evidence="1" key="1">
    <citation type="submission" date="2022-04" db="EMBL/GenBank/DDBJ databases">
        <title>Chromosome-scale genome assembly of Holotrichia oblita Faldermann.</title>
        <authorList>
            <person name="Rongchong L."/>
        </authorList>
    </citation>
    <scope>NUCLEOTIDE SEQUENCE</scope>
    <source>
        <strain evidence="1">81SQS9</strain>
    </source>
</reference>
<protein>
    <submittedName>
        <fullName evidence="1">Atp-binding cassette sub-family b</fullName>
    </submittedName>
</protein>
<gene>
    <name evidence="1" type="ORF">MML48_1g08593</name>
</gene>
<proteinExistence type="predicted"/>
<sequence length="145" mass="16117">MPTLLSLRYRKVTIHWSARGGTAFWWSETTYCDSAGFDQDPVILLLDEATSALDTKSEAKVQAALDNASKECTTIIIAHRLSTIREADRIVVLRDGVVVEQGTHDQLMLTKGEYHKLVTTQVTTDVTPAMKKVIFLVILLTSPNL</sequence>
<keyword evidence="1" id="KW-0067">ATP-binding</keyword>
<evidence type="ECO:0000313" key="2">
    <source>
        <dbReference type="Proteomes" id="UP001056778"/>
    </source>
</evidence>
<organism evidence="1 2">
    <name type="scientific">Holotrichia oblita</name>
    <name type="common">Chafer beetle</name>
    <dbReference type="NCBI Taxonomy" id="644536"/>
    <lineage>
        <taxon>Eukaryota</taxon>
        <taxon>Metazoa</taxon>
        <taxon>Ecdysozoa</taxon>
        <taxon>Arthropoda</taxon>
        <taxon>Hexapoda</taxon>
        <taxon>Insecta</taxon>
        <taxon>Pterygota</taxon>
        <taxon>Neoptera</taxon>
        <taxon>Endopterygota</taxon>
        <taxon>Coleoptera</taxon>
        <taxon>Polyphaga</taxon>
        <taxon>Scarabaeiformia</taxon>
        <taxon>Scarabaeidae</taxon>
        <taxon>Melolonthinae</taxon>
        <taxon>Holotrichia</taxon>
    </lineage>
</organism>